<name>A0A0K6FXU2_9AGAM</name>
<dbReference type="PROSITE" id="PS50002">
    <property type="entry name" value="SH3"/>
    <property type="match status" value="1"/>
</dbReference>
<accession>A0A0K6FXU2</accession>
<dbReference type="Pfam" id="PF07653">
    <property type="entry name" value="SH3_2"/>
    <property type="match status" value="1"/>
</dbReference>
<dbReference type="SUPFAM" id="SSF52540">
    <property type="entry name" value="P-loop containing nucleoside triphosphate hydrolases"/>
    <property type="match status" value="1"/>
</dbReference>
<evidence type="ECO:0000313" key="4">
    <source>
        <dbReference type="EMBL" id="CUA71090.1"/>
    </source>
</evidence>
<proteinExistence type="predicted"/>
<dbReference type="InterPro" id="IPR001245">
    <property type="entry name" value="Ser-Thr/Tyr_kinase_cat_dom"/>
</dbReference>
<dbReference type="SMART" id="SM00326">
    <property type="entry name" value="SH3"/>
    <property type="match status" value="1"/>
</dbReference>
<organism evidence="4 5">
    <name type="scientific">Rhizoctonia solani</name>
    <dbReference type="NCBI Taxonomy" id="456999"/>
    <lineage>
        <taxon>Eukaryota</taxon>
        <taxon>Fungi</taxon>
        <taxon>Dikarya</taxon>
        <taxon>Basidiomycota</taxon>
        <taxon>Agaricomycotina</taxon>
        <taxon>Agaricomycetes</taxon>
        <taxon>Cantharellales</taxon>
        <taxon>Ceratobasidiaceae</taxon>
        <taxon>Rhizoctonia</taxon>
    </lineage>
</organism>
<reference evidence="4 5" key="1">
    <citation type="submission" date="2015-07" db="EMBL/GenBank/DDBJ databases">
        <authorList>
            <person name="Noorani M."/>
        </authorList>
    </citation>
    <scope>NUCLEOTIDE SEQUENCE [LARGE SCALE GENOMIC DNA]</scope>
    <source>
        <strain evidence="4">BBA 69670</strain>
    </source>
</reference>
<dbReference type="InterPro" id="IPR036028">
    <property type="entry name" value="SH3-like_dom_sf"/>
</dbReference>
<keyword evidence="1 2" id="KW-0728">SH3 domain</keyword>
<evidence type="ECO:0000313" key="5">
    <source>
        <dbReference type="Proteomes" id="UP000044841"/>
    </source>
</evidence>
<dbReference type="Gene3D" id="3.40.50.300">
    <property type="entry name" value="P-loop containing nucleotide triphosphate hydrolases"/>
    <property type="match status" value="1"/>
</dbReference>
<dbReference type="Proteomes" id="UP000044841">
    <property type="component" value="Unassembled WGS sequence"/>
</dbReference>
<dbReference type="AlphaFoldDB" id="A0A0K6FXU2"/>
<gene>
    <name evidence="4" type="ORF">RSOLAG22IIIB_04486</name>
</gene>
<dbReference type="SUPFAM" id="SSF50044">
    <property type="entry name" value="SH3-domain"/>
    <property type="match status" value="1"/>
</dbReference>
<dbReference type="InterPro" id="IPR011009">
    <property type="entry name" value="Kinase-like_dom_sf"/>
</dbReference>
<dbReference type="GO" id="GO:0004672">
    <property type="term" value="F:protein kinase activity"/>
    <property type="evidence" value="ECO:0007669"/>
    <property type="project" value="InterPro"/>
</dbReference>
<dbReference type="InterPro" id="IPR027417">
    <property type="entry name" value="P-loop_NTPase"/>
</dbReference>
<dbReference type="Gene3D" id="1.10.510.10">
    <property type="entry name" value="Transferase(Phosphotransferase) domain 1"/>
    <property type="match status" value="1"/>
</dbReference>
<dbReference type="InterPro" id="IPR001452">
    <property type="entry name" value="SH3_domain"/>
</dbReference>
<evidence type="ECO:0000256" key="1">
    <source>
        <dbReference type="ARBA" id="ARBA00022443"/>
    </source>
</evidence>
<keyword evidence="5" id="KW-1185">Reference proteome</keyword>
<dbReference type="EMBL" id="CYGV01001212">
    <property type="protein sequence ID" value="CUA71090.1"/>
    <property type="molecule type" value="Genomic_DNA"/>
</dbReference>
<dbReference type="SUPFAM" id="SSF56112">
    <property type="entry name" value="Protein kinase-like (PK-like)"/>
    <property type="match status" value="1"/>
</dbReference>
<sequence length="531" mass="58851">MDRVITVFNFNATDPGKLSFKKGETLVVLGRKYKQWWLCENQRGMRGTVPCNNIKLLGNPTTTISGKSTPISRSTTTREVVSQLLAHGCQDLTTKLDLSSSGEYLVCHDESSNVYLGRLRNGTGVDVKALRVSVDGTSGNPTHLKHAARELYTWGKCTYSNVIRLFGLANLEGANILVSDERIPVLADFGDCSLVDRTLGFTQTTSGPSFTVRWSAPEVIEEITPHTKASDVYVLGMVNRIYPEHTVASVISVGAGHARTIQVPNPSRWLRTQDVMVMRDMETDSERVAEEMIARFEGTSDVYFRFNVGLARPFEVEHTWDNWDPVIYLDASSAEALEKALHGFGKAKNIGEEYTDVINWLESCSELWLMVFDNADTPAIKVEQYIPARGERGSILITTRLPDLANLADSLDSMYPLSGMSLTGGTTLLVKIASSRNQRLSEDNTKLAGELVQDFGCLTLAIVHAGAYIAHLPGMTITEYRSLFLSQRQRMLEEYSELPAAAKLEKRGDTVYTTCKMCYDQLNPESSARGD</sequence>
<dbReference type="Gene3D" id="2.30.30.40">
    <property type="entry name" value="SH3 Domains"/>
    <property type="match status" value="1"/>
</dbReference>
<evidence type="ECO:0000259" key="3">
    <source>
        <dbReference type="PROSITE" id="PS50002"/>
    </source>
</evidence>
<dbReference type="Pfam" id="PF07714">
    <property type="entry name" value="PK_Tyr_Ser-Thr"/>
    <property type="match status" value="1"/>
</dbReference>
<evidence type="ECO:0000256" key="2">
    <source>
        <dbReference type="PROSITE-ProRule" id="PRU00192"/>
    </source>
</evidence>
<dbReference type="CDD" id="cd00174">
    <property type="entry name" value="SH3"/>
    <property type="match status" value="1"/>
</dbReference>
<feature type="domain" description="SH3" evidence="3">
    <location>
        <begin position="1"/>
        <end position="59"/>
    </location>
</feature>
<protein>
    <submittedName>
        <fullName evidence="4">Nephrocystin-1</fullName>
    </submittedName>
</protein>